<evidence type="ECO:0000256" key="2">
    <source>
        <dbReference type="SAM" id="MobiDB-lite"/>
    </source>
</evidence>
<feature type="region of interest" description="Disordered" evidence="2">
    <location>
        <begin position="1"/>
        <end position="23"/>
    </location>
</feature>
<dbReference type="GO" id="GO:0005930">
    <property type="term" value="C:axoneme"/>
    <property type="evidence" value="ECO:0007669"/>
    <property type="project" value="UniProtKB-SubCell"/>
</dbReference>
<protein>
    <submittedName>
        <fullName evidence="3">Uncharacterized protein</fullName>
    </submittedName>
</protein>
<dbReference type="Proteomes" id="UP001489004">
    <property type="component" value="Unassembled WGS sequence"/>
</dbReference>
<evidence type="ECO:0000256" key="1">
    <source>
        <dbReference type="ARBA" id="ARBA00004430"/>
    </source>
</evidence>
<dbReference type="PANTHER" id="PTHR45752:SF187">
    <property type="entry name" value="LEUCINE-RICH REPEAT AND IQ DOMAIN-CONTAINING PROTEIN 4"/>
    <property type="match status" value="1"/>
</dbReference>
<evidence type="ECO:0000313" key="3">
    <source>
        <dbReference type="EMBL" id="KAK9816987.1"/>
    </source>
</evidence>
<dbReference type="Gene3D" id="3.80.10.10">
    <property type="entry name" value="Ribonuclease Inhibitor"/>
    <property type="match status" value="1"/>
</dbReference>
<organism evidence="3 4">
    <name type="scientific">[Myrmecia] bisecta</name>
    <dbReference type="NCBI Taxonomy" id="41462"/>
    <lineage>
        <taxon>Eukaryota</taxon>
        <taxon>Viridiplantae</taxon>
        <taxon>Chlorophyta</taxon>
        <taxon>core chlorophytes</taxon>
        <taxon>Trebouxiophyceae</taxon>
        <taxon>Trebouxiales</taxon>
        <taxon>Trebouxiaceae</taxon>
        <taxon>Myrmecia</taxon>
    </lineage>
</organism>
<evidence type="ECO:0000313" key="4">
    <source>
        <dbReference type="Proteomes" id="UP001489004"/>
    </source>
</evidence>
<accession>A0AAW1Q9D5</accession>
<keyword evidence="4" id="KW-1185">Reference proteome</keyword>
<reference evidence="3 4" key="1">
    <citation type="journal article" date="2024" name="Nat. Commun.">
        <title>Phylogenomics reveals the evolutionary origins of lichenization in chlorophyte algae.</title>
        <authorList>
            <person name="Puginier C."/>
            <person name="Libourel C."/>
            <person name="Otte J."/>
            <person name="Skaloud P."/>
            <person name="Haon M."/>
            <person name="Grisel S."/>
            <person name="Petersen M."/>
            <person name="Berrin J.G."/>
            <person name="Delaux P.M."/>
            <person name="Dal Grande F."/>
            <person name="Keller J."/>
        </authorList>
    </citation>
    <scope>NUCLEOTIDE SEQUENCE [LARGE SCALE GENOMIC DNA]</scope>
    <source>
        <strain evidence="3 4">SAG 2043</strain>
    </source>
</reference>
<dbReference type="AlphaFoldDB" id="A0AAW1Q9D5"/>
<name>A0AAW1Q9D5_9CHLO</name>
<dbReference type="InterPro" id="IPR050715">
    <property type="entry name" value="LRR-SigEffector_domain"/>
</dbReference>
<sequence length="305" mass="33635">MPRQAKQQVLSPPSGPDPTQALPNDELTIDRVLDKKQRSSAKCVKLLKLLHPSLRTLSMSQALDEALIGQLAVCDHLEDLTLRSQPRTCASLDLAPLQRLSCLQRLELHCFLHWDVRNTLPCNLARLTNLQDLHLHMPLHTLPSELGALSRLRMLSLESNGCSFSMGQGLARLNGLESLALREIEFDKDVAWLNTWWPSGAVPTSLARVSFIEPEQDTPVPAAVCSLPALKELVWDNKMTAFAALNTQDNIPATIIDKQMAAATSLRELHLRGLIAAPRAGCNWQTGAATHSRAGRHDLGAPSRW</sequence>
<comment type="caution">
    <text evidence="3">The sequence shown here is derived from an EMBL/GenBank/DDBJ whole genome shotgun (WGS) entry which is preliminary data.</text>
</comment>
<dbReference type="InterPro" id="IPR032675">
    <property type="entry name" value="LRR_dom_sf"/>
</dbReference>
<proteinExistence type="predicted"/>
<dbReference type="EMBL" id="JALJOR010000005">
    <property type="protein sequence ID" value="KAK9816987.1"/>
    <property type="molecule type" value="Genomic_DNA"/>
</dbReference>
<dbReference type="PANTHER" id="PTHR45752">
    <property type="entry name" value="LEUCINE-RICH REPEAT-CONTAINING"/>
    <property type="match status" value="1"/>
</dbReference>
<gene>
    <name evidence="3" type="ORF">WJX72_007892</name>
</gene>
<dbReference type="SUPFAM" id="SSF52058">
    <property type="entry name" value="L domain-like"/>
    <property type="match status" value="1"/>
</dbReference>
<comment type="subcellular location">
    <subcellularLocation>
        <location evidence="1">Cytoplasm</location>
        <location evidence="1">Cytoskeleton</location>
        <location evidence="1">Cilium axoneme</location>
    </subcellularLocation>
</comment>
<feature type="compositionally biased region" description="Polar residues" evidence="2">
    <location>
        <begin position="1"/>
        <end position="11"/>
    </location>
</feature>